<dbReference type="AlphaFoldDB" id="A0A396GIN0"/>
<dbReference type="Gramene" id="rna50631">
    <property type="protein sequence ID" value="RHN38515.1"/>
    <property type="gene ID" value="gene50631"/>
</dbReference>
<dbReference type="EMBL" id="PSQE01000009">
    <property type="protein sequence ID" value="RHN38515.1"/>
    <property type="molecule type" value="Genomic_DNA"/>
</dbReference>
<sequence>MHKDHNIYLIGELICLLFINSFVVEAAIEICFQLGEQIPLLVR</sequence>
<accession>A0A396GIN0</accession>
<protein>
    <submittedName>
        <fullName evidence="1">Uncharacterized protein</fullName>
    </submittedName>
</protein>
<organism evidence="1 2">
    <name type="scientific">Medicago truncatula</name>
    <name type="common">Barrel medic</name>
    <name type="synonym">Medicago tribuloides</name>
    <dbReference type="NCBI Taxonomy" id="3880"/>
    <lineage>
        <taxon>Eukaryota</taxon>
        <taxon>Viridiplantae</taxon>
        <taxon>Streptophyta</taxon>
        <taxon>Embryophyta</taxon>
        <taxon>Tracheophyta</taxon>
        <taxon>Spermatophyta</taxon>
        <taxon>Magnoliopsida</taxon>
        <taxon>eudicotyledons</taxon>
        <taxon>Gunneridae</taxon>
        <taxon>Pentapetalae</taxon>
        <taxon>rosids</taxon>
        <taxon>fabids</taxon>
        <taxon>Fabales</taxon>
        <taxon>Fabaceae</taxon>
        <taxon>Papilionoideae</taxon>
        <taxon>50 kb inversion clade</taxon>
        <taxon>NPAAA clade</taxon>
        <taxon>Hologalegina</taxon>
        <taxon>IRL clade</taxon>
        <taxon>Trifolieae</taxon>
        <taxon>Medicago</taxon>
    </lineage>
</organism>
<dbReference type="Proteomes" id="UP000265566">
    <property type="component" value="Unassembled WGS sequence"/>
</dbReference>
<comment type="caution">
    <text evidence="1">The sequence shown here is derived from an EMBL/GenBank/DDBJ whole genome shotgun (WGS) entry which is preliminary data.</text>
</comment>
<evidence type="ECO:0000313" key="1">
    <source>
        <dbReference type="EMBL" id="RHN38515.1"/>
    </source>
</evidence>
<proteinExistence type="predicted"/>
<name>A0A396GIN0_MEDTR</name>
<evidence type="ECO:0000313" key="2">
    <source>
        <dbReference type="Proteomes" id="UP000265566"/>
    </source>
</evidence>
<reference evidence="2" key="1">
    <citation type="journal article" date="2018" name="Nat. Plants">
        <title>Whole-genome landscape of Medicago truncatula symbiotic genes.</title>
        <authorList>
            <person name="Pecrix Y."/>
            <person name="Staton S.E."/>
            <person name="Sallet E."/>
            <person name="Lelandais-Briere C."/>
            <person name="Moreau S."/>
            <person name="Carrere S."/>
            <person name="Blein T."/>
            <person name="Jardinaud M.F."/>
            <person name="Latrasse D."/>
            <person name="Zouine M."/>
            <person name="Zahm M."/>
            <person name="Kreplak J."/>
            <person name="Mayjonade B."/>
            <person name="Satge C."/>
            <person name="Perez M."/>
            <person name="Cauet S."/>
            <person name="Marande W."/>
            <person name="Chantry-Darmon C."/>
            <person name="Lopez-Roques C."/>
            <person name="Bouchez O."/>
            <person name="Berard A."/>
            <person name="Debelle F."/>
            <person name="Munos S."/>
            <person name="Bendahmane A."/>
            <person name="Berges H."/>
            <person name="Niebel A."/>
            <person name="Buitink J."/>
            <person name="Frugier F."/>
            <person name="Benhamed M."/>
            <person name="Crespi M."/>
            <person name="Gouzy J."/>
            <person name="Gamas P."/>
        </authorList>
    </citation>
    <scope>NUCLEOTIDE SEQUENCE [LARGE SCALE GENOMIC DNA]</scope>
    <source>
        <strain evidence="2">cv. Jemalong A17</strain>
    </source>
</reference>
<gene>
    <name evidence="1" type="ORF">MtrunA17_Chr0c01g0489341</name>
</gene>